<dbReference type="SUPFAM" id="SSF56112">
    <property type="entry name" value="Protein kinase-like (PK-like)"/>
    <property type="match status" value="1"/>
</dbReference>
<sequence>MLLKLLYLLFVCFSITKSQYDNHNVSKKMTYATIPMEAGDTTTSTQYMQVSSLTTKAPTCASKASYYPMYNGWNSQATQCSLNGKANSNCEYWRIIVVILLNNDWAASAEDLLDIQSFINGVTKACDSRSTLQIFDNGRTISNINCPEAKMMTNQEQSLMGNLSISGTYPLPGTPTGDQLGLLLEQAYSCANDYPMDDREAGVVFVFTNIPCEELCQSEQLQTDAQPLTQIFTSNLRYVVKYMFLSDDISQKACTRALFSTCAKMDPSLCDVSIYGSQSRSLTNTISSSMTCVASMNSSPPGLSTAELIVIIAVPCFCLTVICVACAVACYKRAKYHAQQWRRFWQTHSEHTHEDTTMTYSLSHLPHPGSLVMASHYMDVRILAEANRKDNWEVSLSNLTIHENEILGNGAFAVVHKATLRGKIPLLVINPRLNLVSEHEQDNGTTEAAVKRLPAHANDQNRIDFFHEISFMKNLGYHSHVISMLGCISCTDTPMILVEYCEHGDLLRFLRKHRDFILMHENDECPIDAELCLRIKDLVSISWQVSDGLAYLSSKNFIHRDVAARNVLLTKHLVAKVSDFGLGRYADSALYTARGGRLPFKSMALEALKYYEFSEKTDVWAFAILLFEIFSLGSVPYPTVQPVDMISYIEQGNRPPQPEKCPNEIFKLMKRCWQADPNDRPTFAEIRGELTILLNIDDESYGYLNLDSDKKSRQIRDMINRQITELHTPDDCESNALEELQDADQSTLLAEIVMGLGLSQREDSTFTEKDAPRIQCPQEDDANQGSEPLFTSIREGLSDGPSILPSNYLLPSYSHLPNTVAFSPRPGCIGNDNPFDLVNNNFSHTVNLKRDHFVLSIEEQIHHKLAEGCSSIR</sequence>
<feature type="transmembrane region" description="Helical" evidence="6">
    <location>
        <begin position="308"/>
        <end position="331"/>
    </location>
</feature>
<dbReference type="InterPro" id="IPR050122">
    <property type="entry name" value="RTK"/>
</dbReference>
<accession>A0A7I4XTC1</accession>
<dbReference type="GO" id="GO:0043235">
    <property type="term" value="C:receptor complex"/>
    <property type="evidence" value="ECO:0007669"/>
    <property type="project" value="TreeGrafter"/>
</dbReference>
<keyword evidence="7" id="KW-0732">Signal</keyword>
<evidence type="ECO:0000256" key="1">
    <source>
        <dbReference type="ARBA" id="ARBA00022679"/>
    </source>
</evidence>
<dbReference type="Gene3D" id="3.30.200.20">
    <property type="entry name" value="Phosphorylase Kinase, domain 1"/>
    <property type="match status" value="1"/>
</dbReference>
<evidence type="ECO:0000256" key="2">
    <source>
        <dbReference type="ARBA" id="ARBA00022741"/>
    </source>
</evidence>
<evidence type="ECO:0000313" key="10">
    <source>
        <dbReference type="WBParaSite" id="HCON_00008330-00001"/>
    </source>
</evidence>
<dbReference type="AlphaFoldDB" id="A0A7I4XTC1"/>
<evidence type="ECO:0000256" key="5">
    <source>
        <dbReference type="ARBA" id="ARBA00023137"/>
    </source>
</evidence>
<keyword evidence="9" id="KW-1185">Reference proteome</keyword>
<keyword evidence="1" id="KW-0808">Transferase</keyword>
<dbReference type="GO" id="GO:0007169">
    <property type="term" value="P:cell surface receptor protein tyrosine kinase signaling pathway"/>
    <property type="evidence" value="ECO:0007669"/>
    <property type="project" value="TreeGrafter"/>
</dbReference>
<dbReference type="SMART" id="SM00219">
    <property type="entry name" value="TyrKc"/>
    <property type="match status" value="1"/>
</dbReference>
<dbReference type="InterPro" id="IPR011009">
    <property type="entry name" value="Kinase-like_dom_sf"/>
</dbReference>
<evidence type="ECO:0000259" key="8">
    <source>
        <dbReference type="PROSITE" id="PS50011"/>
    </source>
</evidence>
<dbReference type="InterPro" id="IPR008266">
    <property type="entry name" value="Tyr_kinase_AS"/>
</dbReference>
<dbReference type="Pfam" id="PF07714">
    <property type="entry name" value="PK_Tyr_Ser-Thr"/>
    <property type="match status" value="1"/>
</dbReference>
<keyword evidence="3" id="KW-0418">Kinase</keyword>
<feature type="domain" description="Protein kinase" evidence="8">
    <location>
        <begin position="401"/>
        <end position="692"/>
    </location>
</feature>
<name>A0A7I4XTC1_HAECO</name>
<evidence type="ECO:0000313" key="9">
    <source>
        <dbReference type="Proteomes" id="UP000025227"/>
    </source>
</evidence>
<keyword evidence="6" id="KW-1133">Transmembrane helix</keyword>
<organism evidence="9 10">
    <name type="scientific">Haemonchus contortus</name>
    <name type="common">Barber pole worm</name>
    <dbReference type="NCBI Taxonomy" id="6289"/>
    <lineage>
        <taxon>Eukaryota</taxon>
        <taxon>Metazoa</taxon>
        <taxon>Ecdysozoa</taxon>
        <taxon>Nematoda</taxon>
        <taxon>Chromadorea</taxon>
        <taxon>Rhabditida</taxon>
        <taxon>Rhabditina</taxon>
        <taxon>Rhabditomorpha</taxon>
        <taxon>Strongyloidea</taxon>
        <taxon>Trichostrongylidae</taxon>
        <taxon>Haemonchus</taxon>
    </lineage>
</organism>
<keyword evidence="2" id="KW-0547">Nucleotide-binding</keyword>
<proteinExistence type="predicted"/>
<dbReference type="FunFam" id="1.10.510.10:FF:000554">
    <property type="entry name" value="Predicted protein"/>
    <property type="match status" value="1"/>
</dbReference>
<feature type="signal peptide" evidence="7">
    <location>
        <begin position="1"/>
        <end position="18"/>
    </location>
</feature>
<dbReference type="WBParaSite" id="HCON_00008330-00001">
    <property type="protein sequence ID" value="HCON_00008330-00001"/>
    <property type="gene ID" value="HCON_00008330"/>
</dbReference>
<dbReference type="InterPro" id="IPR000719">
    <property type="entry name" value="Prot_kinase_dom"/>
</dbReference>
<keyword evidence="6" id="KW-0472">Membrane</keyword>
<keyword evidence="5" id="KW-0829">Tyrosine-protein kinase</keyword>
<evidence type="ECO:0000256" key="4">
    <source>
        <dbReference type="ARBA" id="ARBA00022840"/>
    </source>
</evidence>
<keyword evidence="4" id="KW-0067">ATP-binding</keyword>
<dbReference type="GO" id="GO:0005886">
    <property type="term" value="C:plasma membrane"/>
    <property type="evidence" value="ECO:0007669"/>
    <property type="project" value="TreeGrafter"/>
</dbReference>
<dbReference type="PRINTS" id="PR00109">
    <property type="entry name" value="TYRKINASE"/>
</dbReference>
<dbReference type="InterPro" id="IPR020635">
    <property type="entry name" value="Tyr_kinase_cat_dom"/>
</dbReference>
<dbReference type="GO" id="GO:0005524">
    <property type="term" value="F:ATP binding"/>
    <property type="evidence" value="ECO:0007669"/>
    <property type="project" value="UniProtKB-KW"/>
</dbReference>
<dbReference type="PANTHER" id="PTHR24416">
    <property type="entry name" value="TYROSINE-PROTEIN KINASE RECEPTOR"/>
    <property type="match status" value="1"/>
</dbReference>
<dbReference type="PROSITE" id="PS50011">
    <property type="entry name" value="PROTEIN_KINASE_DOM"/>
    <property type="match status" value="1"/>
</dbReference>
<protein>
    <submittedName>
        <fullName evidence="10">Protein kinase domain-containing protein</fullName>
    </submittedName>
</protein>
<evidence type="ECO:0000256" key="6">
    <source>
        <dbReference type="SAM" id="Phobius"/>
    </source>
</evidence>
<keyword evidence="6" id="KW-0812">Transmembrane</keyword>
<dbReference type="PROSITE" id="PS00109">
    <property type="entry name" value="PROTEIN_KINASE_TYR"/>
    <property type="match status" value="1"/>
</dbReference>
<dbReference type="InterPro" id="IPR001245">
    <property type="entry name" value="Ser-Thr/Tyr_kinase_cat_dom"/>
</dbReference>
<dbReference type="PANTHER" id="PTHR24416:SF624">
    <property type="entry name" value="TYROSINE-PROTEIN KINASE F09A5.2-RELATED"/>
    <property type="match status" value="1"/>
</dbReference>
<dbReference type="OrthoDB" id="535945at2759"/>
<evidence type="ECO:0000256" key="7">
    <source>
        <dbReference type="SAM" id="SignalP"/>
    </source>
</evidence>
<dbReference type="CDD" id="cd00192">
    <property type="entry name" value="PTKc"/>
    <property type="match status" value="1"/>
</dbReference>
<reference evidence="10" key="1">
    <citation type="submission" date="2020-12" db="UniProtKB">
        <authorList>
            <consortium name="WormBaseParasite"/>
        </authorList>
    </citation>
    <scope>IDENTIFICATION</scope>
    <source>
        <strain evidence="10">MHco3</strain>
    </source>
</reference>
<feature type="chain" id="PRO_5029766253" evidence="7">
    <location>
        <begin position="19"/>
        <end position="873"/>
    </location>
</feature>
<dbReference type="Gene3D" id="1.10.510.10">
    <property type="entry name" value="Transferase(Phosphotransferase) domain 1"/>
    <property type="match status" value="1"/>
</dbReference>
<feature type="transmembrane region" description="Helical" evidence="6">
    <location>
        <begin position="619"/>
        <end position="637"/>
    </location>
</feature>
<dbReference type="Proteomes" id="UP000025227">
    <property type="component" value="Unplaced"/>
</dbReference>
<evidence type="ECO:0000256" key="3">
    <source>
        <dbReference type="ARBA" id="ARBA00022777"/>
    </source>
</evidence>
<dbReference type="GO" id="GO:0004714">
    <property type="term" value="F:transmembrane receptor protein tyrosine kinase activity"/>
    <property type="evidence" value="ECO:0007669"/>
    <property type="project" value="TreeGrafter"/>
</dbReference>